<evidence type="ECO:0000313" key="3">
    <source>
        <dbReference type="EMBL" id="PNV68509.1"/>
    </source>
</evidence>
<dbReference type="EMBL" id="PPEK01000001">
    <property type="protein sequence ID" value="PNV68509.1"/>
    <property type="molecule type" value="Genomic_DNA"/>
</dbReference>
<dbReference type="RefSeq" id="WP_103263835.1">
    <property type="nucleotide sequence ID" value="NZ_CABMLE010000001.1"/>
</dbReference>
<dbReference type="SUPFAM" id="SSF46689">
    <property type="entry name" value="Homeodomain-like"/>
    <property type="match status" value="1"/>
</dbReference>
<dbReference type="InterPro" id="IPR009057">
    <property type="entry name" value="Homeodomain-like_sf"/>
</dbReference>
<dbReference type="Pfam" id="PF00440">
    <property type="entry name" value="TetR_N"/>
    <property type="match status" value="1"/>
</dbReference>
<keyword evidence="4" id="KW-1185">Reference proteome</keyword>
<reference evidence="4" key="1">
    <citation type="submission" date="2018-01" db="EMBL/GenBank/DDBJ databases">
        <title>Rubneribacter badeniensis gen. nov., sp. nov., and Colonibacter rubneri, gen. nov., sp. nov., WGS of new members of the Eggerthellaceae.</title>
        <authorList>
            <person name="Danylec N."/>
            <person name="Stoll D.A."/>
            <person name="Doetsch A."/>
            <person name="Kulling S.E."/>
            <person name="Huch M."/>
        </authorList>
    </citation>
    <scope>NUCLEOTIDE SEQUENCE [LARGE SCALE GENOMIC DNA]</scope>
    <source>
        <strain evidence="4">ResAG-96</strain>
    </source>
</reference>
<dbReference type="OrthoDB" id="9810250at2"/>
<accession>A0A2K2UE32</accession>
<sequence length="190" mass="22735">MAREDWEHKGLLDSEDVQIKLRIMHAVDRSLDHITVGELCERAGISRQTFYRHFDSKYSLHWWWPIHVHQFYLIEVGRTIDWETGYFHHIRLLSLEKRFFEAATQYTLNSPADRNIMPHYRKRVLVETLQDYRKADIDDELMFCIDTWVKTETEILTEWYRLGTAPPPKEAAARLAVVIPRRLYDALSMD</sequence>
<organism evidence="3 4">
    <name type="scientific">Enteroscipio rubneri</name>
    <dbReference type="NCBI Taxonomy" id="2070686"/>
    <lineage>
        <taxon>Bacteria</taxon>
        <taxon>Bacillati</taxon>
        <taxon>Actinomycetota</taxon>
        <taxon>Coriobacteriia</taxon>
        <taxon>Eggerthellales</taxon>
        <taxon>Eggerthellaceae</taxon>
        <taxon>Enteroscipio</taxon>
    </lineage>
</organism>
<evidence type="ECO:0000256" key="1">
    <source>
        <dbReference type="ARBA" id="ARBA00023125"/>
    </source>
</evidence>
<dbReference type="InterPro" id="IPR001647">
    <property type="entry name" value="HTH_TetR"/>
</dbReference>
<dbReference type="Proteomes" id="UP000236197">
    <property type="component" value="Unassembled WGS sequence"/>
</dbReference>
<comment type="caution">
    <text evidence="3">The sequence shown here is derived from an EMBL/GenBank/DDBJ whole genome shotgun (WGS) entry which is preliminary data.</text>
</comment>
<protein>
    <recommendedName>
        <fullName evidence="2">HTH tetR-type domain-containing protein</fullName>
    </recommendedName>
</protein>
<name>A0A2K2UE32_9ACTN</name>
<keyword evidence="1" id="KW-0238">DNA-binding</keyword>
<evidence type="ECO:0000259" key="2">
    <source>
        <dbReference type="Pfam" id="PF00440"/>
    </source>
</evidence>
<feature type="domain" description="HTH tetR-type" evidence="2">
    <location>
        <begin position="29"/>
        <end position="60"/>
    </location>
</feature>
<dbReference type="Gene3D" id="1.10.357.10">
    <property type="entry name" value="Tetracycline Repressor, domain 2"/>
    <property type="match status" value="1"/>
</dbReference>
<dbReference type="GO" id="GO:0003677">
    <property type="term" value="F:DNA binding"/>
    <property type="evidence" value="ECO:0007669"/>
    <property type="project" value="UniProtKB-KW"/>
</dbReference>
<proteinExistence type="predicted"/>
<gene>
    <name evidence="3" type="ORF">C2L71_00525</name>
</gene>
<evidence type="ECO:0000313" key="4">
    <source>
        <dbReference type="Proteomes" id="UP000236197"/>
    </source>
</evidence>
<dbReference type="AlphaFoldDB" id="A0A2K2UE32"/>